<evidence type="ECO:0000313" key="1">
    <source>
        <dbReference type="EMBL" id="KAJ2968040.1"/>
    </source>
</evidence>
<reference evidence="1" key="1">
    <citation type="submission" date="2022-08" db="EMBL/GenBank/DDBJ databases">
        <title>Genome Sequence of Lecanicillium fungicola.</title>
        <authorList>
            <person name="Buettner E."/>
        </authorList>
    </citation>
    <scope>NUCLEOTIDE SEQUENCE</scope>
    <source>
        <strain evidence="1">Babe33</strain>
    </source>
</reference>
<dbReference type="EMBL" id="JANJQO010002116">
    <property type="protein sequence ID" value="KAJ2968040.1"/>
    <property type="molecule type" value="Genomic_DNA"/>
</dbReference>
<comment type="caution">
    <text evidence="1">The sequence shown here is derived from an EMBL/GenBank/DDBJ whole genome shotgun (WGS) entry which is preliminary data.</text>
</comment>
<sequence>MSAAFLIAGHVSAVSVKMHEFEEGQRWLLGAGLGIGVLCLWMYGMLYKAEDRHDLMLPKTLRIGMRLVIAIILTVVPVTHEHLNATQFMVLVMGLIAFLTIWETFGGLLKGATVFEPWTDDHPPVGALLRREGNTPNSST</sequence>
<proteinExistence type="predicted"/>
<keyword evidence="2" id="KW-1185">Reference proteome</keyword>
<name>A0ACC1MM65_9HYPO</name>
<organism evidence="1 2">
    <name type="scientific">Zarea fungicola</name>
    <dbReference type="NCBI Taxonomy" id="93591"/>
    <lineage>
        <taxon>Eukaryota</taxon>
        <taxon>Fungi</taxon>
        <taxon>Dikarya</taxon>
        <taxon>Ascomycota</taxon>
        <taxon>Pezizomycotina</taxon>
        <taxon>Sordariomycetes</taxon>
        <taxon>Hypocreomycetidae</taxon>
        <taxon>Hypocreales</taxon>
        <taxon>Cordycipitaceae</taxon>
        <taxon>Zarea</taxon>
    </lineage>
</organism>
<protein>
    <submittedName>
        <fullName evidence="1">Uncharacterized protein</fullName>
    </submittedName>
</protein>
<dbReference type="Proteomes" id="UP001143910">
    <property type="component" value="Unassembled WGS sequence"/>
</dbReference>
<gene>
    <name evidence="1" type="ORF">NQ176_g9374</name>
</gene>
<accession>A0ACC1MM65</accession>
<evidence type="ECO:0000313" key="2">
    <source>
        <dbReference type="Proteomes" id="UP001143910"/>
    </source>
</evidence>